<reference evidence="1 2" key="1">
    <citation type="submission" date="2018-10" db="EMBL/GenBank/DDBJ databases">
        <title>Genomic Encyclopedia of Archaeal and Bacterial Type Strains, Phase II (KMG-II): from individual species to whole genera.</title>
        <authorList>
            <person name="Goeker M."/>
        </authorList>
    </citation>
    <scope>NUCLEOTIDE SEQUENCE [LARGE SCALE GENOMIC DNA]</scope>
    <source>
        <strain evidence="1 2">DSM 23424</strain>
    </source>
</reference>
<keyword evidence="2" id="KW-1185">Reference proteome</keyword>
<sequence length="50" mass="6107">MKSFKRRLFVQHRKLYNELAFIMMSKIDASFYNDNLKQLEIHTMDLLRTA</sequence>
<proteinExistence type="predicted"/>
<evidence type="ECO:0000313" key="2">
    <source>
        <dbReference type="Proteomes" id="UP000271339"/>
    </source>
</evidence>
<dbReference type="RefSeq" id="WP_170152890.1">
    <property type="nucleotide sequence ID" value="NZ_REFC01000014.1"/>
</dbReference>
<name>A0A3L9YIJ6_9FLAO</name>
<evidence type="ECO:0000313" key="1">
    <source>
        <dbReference type="EMBL" id="RMA57758.1"/>
    </source>
</evidence>
<dbReference type="AlphaFoldDB" id="A0A3L9YIJ6"/>
<protein>
    <submittedName>
        <fullName evidence="1">Uncharacterized protein</fullName>
    </submittedName>
</protein>
<gene>
    <name evidence="1" type="ORF">BXY75_2563</name>
</gene>
<dbReference type="Proteomes" id="UP000271339">
    <property type="component" value="Unassembled WGS sequence"/>
</dbReference>
<organism evidence="1 2">
    <name type="scientific">Ulvibacter antarcticus</name>
    <dbReference type="NCBI Taxonomy" id="442714"/>
    <lineage>
        <taxon>Bacteria</taxon>
        <taxon>Pseudomonadati</taxon>
        <taxon>Bacteroidota</taxon>
        <taxon>Flavobacteriia</taxon>
        <taxon>Flavobacteriales</taxon>
        <taxon>Flavobacteriaceae</taxon>
        <taxon>Ulvibacter</taxon>
    </lineage>
</organism>
<accession>A0A3L9YIJ6</accession>
<dbReference type="EMBL" id="REFC01000014">
    <property type="protein sequence ID" value="RMA57758.1"/>
    <property type="molecule type" value="Genomic_DNA"/>
</dbReference>
<comment type="caution">
    <text evidence="1">The sequence shown here is derived from an EMBL/GenBank/DDBJ whole genome shotgun (WGS) entry which is preliminary data.</text>
</comment>